<dbReference type="AlphaFoldDB" id="A0AAV1SGV7"/>
<protein>
    <submittedName>
        <fullName evidence="2">Uncharacterized protein</fullName>
    </submittedName>
</protein>
<reference evidence="2 3" key="1">
    <citation type="submission" date="2024-01" db="EMBL/GenBank/DDBJ databases">
        <authorList>
            <person name="Waweru B."/>
        </authorList>
    </citation>
    <scope>NUCLEOTIDE SEQUENCE [LARGE SCALE GENOMIC DNA]</scope>
</reference>
<feature type="region of interest" description="Disordered" evidence="1">
    <location>
        <begin position="1"/>
        <end position="26"/>
    </location>
</feature>
<feature type="region of interest" description="Disordered" evidence="1">
    <location>
        <begin position="43"/>
        <end position="72"/>
    </location>
</feature>
<accession>A0AAV1SGV7</accession>
<organism evidence="2 3">
    <name type="scientific">Dovyalis caffra</name>
    <dbReference type="NCBI Taxonomy" id="77055"/>
    <lineage>
        <taxon>Eukaryota</taxon>
        <taxon>Viridiplantae</taxon>
        <taxon>Streptophyta</taxon>
        <taxon>Embryophyta</taxon>
        <taxon>Tracheophyta</taxon>
        <taxon>Spermatophyta</taxon>
        <taxon>Magnoliopsida</taxon>
        <taxon>eudicotyledons</taxon>
        <taxon>Gunneridae</taxon>
        <taxon>Pentapetalae</taxon>
        <taxon>rosids</taxon>
        <taxon>fabids</taxon>
        <taxon>Malpighiales</taxon>
        <taxon>Salicaceae</taxon>
        <taxon>Flacourtieae</taxon>
        <taxon>Dovyalis</taxon>
    </lineage>
</organism>
<feature type="compositionally biased region" description="Basic and acidic residues" evidence="1">
    <location>
        <begin position="301"/>
        <end position="312"/>
    </location>
</feature>
<dbReference type="Proteomes" id="UP001314170">
    <property type="component" value="Unassembled WGS sequence"/>
</dbReference>
<sequence>MVGASVDKETTCSETALKHEEKRKDEKGLLDHVCGAKLGRRSIGRLGVHPPKHRARARFEPARTPWASSPGSWYSLRSHNTDRSTHDQFEKIPMDDYVRDVKISTVEIRSDHFGGGVESRAEIVYPDGEEAAAADEEEEADDQVVVEDKNIVNAVVVSDESKNEVIDDFVISKPTRIKRSDSLDNNLLLLDYPEEKPLVSSRFGHRKVVKASPEGGRALRVAKPKRHETLENTWKTITEGRAIPLTRHVKKSETFKDTWENQGSQLGTSQVDPHAVKKSQTFKDRTNYQMPPVNSSSPGKLRKEPSLSQDDLNRRVEAFIKKFNEEMRLQRQESLNQYKEMISRGGH</sequence>
<evidence type="ECO:0000313" key="2">
    <source>
        <dbReference type="EMBL" id="CAK7350694.1"/>
    </source>
</evidence>
<evidence type="ECO:0000313" key="3">
    <source>
        <dbReference type="Proteomes" id="UP001314170"/>
    </source>
</evidence>
<feature type="compositionally biased region" description="Polar residues" evidence="1">
    <location>
        <begin position="287"/>
        <end position="298"/>
    </location>
</feature>
<dbReference type="EMBL" id="CAWUPB010001184">
    <property type="protein sequence ID" value="CAK7350694.1"/>
    <property type="molecule type" value="Genomic_DNA"/>
</dbReference>
<proteinExistence type="predicted"/>
<dbReference type="InterPro" id="IPR008480">
    <property type="entry name" value="DUF761_pln"/>
</dbReference>
<dbReference type="PANTHER" id="PTHR33098">
    <property type="entry name" value="COTTON FIBER (DUF761)"/>
    <property type="match status" value="1"/>
</dbReference>
<evidence type="ECO:0000256" key="1">
    <source>
        <dbReference type="SAM" id="MobiDB-lite"/>
    </source>
</evidence>
<dbReference type="Pfam" id="PF05553">
    <property type="entry name" value="DUF761"/>
    <property type="match status" value="1"/>
</dbReference>
<feature type="compositionally biased region" description="Polar residues" evidence="1">
    <location>
        <begin position="260"/>
        <end position="271"/>
    </location>
</feature>
<dbReference type="PANTHER" id="PTHR33098:SF109">
    <property type="entry name" value="OS07G0563400 PROTEIN"/>
    <property type="match status" value="1"/>
</dbReference>
<keyword evidence="3" id="KW-1185">Reference proteome</keyword>
<gene>
    <name evidence="2" type="ORF">DCAF_LOCUS23436</name>
</gene>
<comment type="caution">
    <text evidence="2">The sequence shown here is derived from an EMBL/GenBank/DDBJ whole genome shotgun (WGS) entry which is preliminary data.</text>
</comment>
<feature type="region of interest" description="Disordered" evidence="1">
    <location>
        <begin position="257"/>
        <end position="312"/>
    </location>
</feature>
<name>A0AAV1SGV7_9ROSI</name>